<dbReference type="AlphaFoldDB" id="A0A0K2GCS2"/>
<evidence type="ECO:0000313" key="2">
    <source>
        <dbReference type="Proteomes" id="UP000069205"/>
    </source>
</evidence>
<sequence length="59" mass="6525">MGRMLNAAPFRILQQPAAVETFVHRIAKGAVEVAVGQERLHDLIVVMSLAYRYCAVLVT</sequence>
<reference evidence="1 2" key="1">
    <citation type="journal article" date="2015" name="Proc. Natl. Acad. Sci. U.S.A.">
        <title>Expanded metabolic versatility of ubiquitous nitrite-oxidizing bacteria from the genus Nitrospira.</title>
        <authorList>
            <person name="Koch H."/>
            <person name="Lucker S."/>
            <person name="Albertsen M."/>
            <person name="Kitzinger K."/>
            <person name="Herbold C."/>
            <person name="Spieck E."/>
            <person name="Nielsen P.H."/>
            <person name="Wagner M."/>
            <person name="Daims H."/>
        </authorList>
    </citation>
    <scope>NUCLEOTIDE SEQUENCE [LARGE SCALE GENOMIC DNA]</scope>
    <source>
        <strain evidence="1 2">NSP M-1</strain>
    </source>
</reference>
<gene>
    <name evidence="1" type="ORF">NITMOv2_2332</name>
</gene>
<organism evidence="1 2">
    <name type="scientific">Nitrospira moscoviensis</name>
    <dbReference type="NCBI Taxonomy" id="42253"/>
    <lineage>
        <taxon>Bacteria</taxon>
        <taxon>Pseudomonadati</taxon>
        <taxon>Nitrospirota</taxon>
        <taxon>Nitrospiria</taxon>
        <taxon>Nitrospirales</taxon>
        <taxon>Nitrospiraceae</taxon>
        <taxon>Nitrospira</taxon>
    </lineage>
</organism>
<name>A0A0K2GCS2_NITMO</name>
<dbReference type="KEGG" id="nmv:NITMOv2_2332"/>
<evidence type="ECO:0000313" key="1">
    <source>
        <dbReference type="EMBL" id="ALA58748.1"/>
    </source>
</evidence>
<dbReference type="Proteomes" id="UP000069205">
    <property type="component" value="Chromosome"/>
</dbReference>
<proteinExistence type="predicted"/>
<keyword evidence="2" id="KW-1185">Reference proteome</keyword>
<dbReference type="EMBL" id="CP011801">
    <property type="protein sequence ID" value="ALA58748.1"/>
    <property type="molecule type" value="Genomic_DNA"/>
</dbReference>
<protein>
    <submittedName>
        <fullName evidence="1">Uncharacterized protein</fullName>
    </submittedName>
</protein>
<accession>A0A0K2GCS2</accession>
<dbReference type="STRING" id="42253.NITMOv2_2332"/>